<gene>
    <name evidence="1" type="ORF">CR513_07216</name>
</gene>
<dbReference type="EMBL" id="QJKJ01001254">
    <property type="protein sequence ID" value="RDY08544.1"/>
    <property type="molecule type" value="Genomic_DNA"/>
</dbReference>
<name>A0A371I0R5_MUCPR</name>
<protein>
    <submittedName>
        <fullName evidence="1">Uncharacterized protein</fullName>
    </submittedName>
</protein>
<organism evidence="1 2">
    <name type="scientific">Mucuna pruriens</name>
    <name type="common">Velvet bean</name>
    <name type="synonym">Dolichos pruriens</name>
    <dbReference type="NCBI Taxonomy" id="157652"/>
    <lineage>
        <taxon>Eukaryota</taxon>
        <taxon>Viridiplantae</taxon>
        <taxon>Streptophyta</taxon>
        <taxon>Embryophyta</taxon>
        <taxon>Tracheophyta</taxon>
        <taxon>Spermatophyta</taxon>
        <taxon>Magnoliopsida</taxon>
        <taxon>eudicotyledons</taxon>
        <taxon>Gunneridae</taxon>
        <taxon>Pentapetalae</taxon>
        <taxon>rosids</taxon>
        <taxon>fabids</taxon>
        <taxon>Fabales</taxon>
        <taxon>Fabaceae</taxon>
        <taxon>Papilionoideae</taxon>
        <taxon>50 kb inversion clade</taxon>
        <taxon>NPAAA clade</taxon>
        <taxon>indigoferoid/millettioid clade</taxon>
        <taxon>Phaseoleae</taxon>
        <taxon>Mucuna</taxon>
    </lineage>
</organism>
<sequence>MEEYFKEIEVTLIRAQVIVSQEVTMTRFLHGLNRDIQDFVELHEYTSLSTLYTNLKSIEKELTLPQALIGRVMKREKINS</sequence>
<dbReference type="OrthoDB" id="1731207at2759"/>
<reference evidence="1" key="1">
    <citation type="submission" date="2018-05" db="EMBL/GenBank/DDBJ databases">
        <title>Draft genome of Mucuna pruriens seed.</title>
        <authorList>
            <person name="Nnadi N.E."/>
            <person name="Vos R."/>
            <person name="Hasami M.H."/>
            <person name="Devisetty U.K."/>
            <person name="Aguiy J.C."/>
        </authorList>
    </citation>
    <scope>NUCLEOTIDE SEQUENCE [LARGE SCALE GENOMIC DNA]</scope>
    <source>
        <strain evidence="1">JCA_2017</strain>
    </source>
</reference>
<dbReference type="Proteomes" id="UP000257109">
    <property type="component" value="Unassembled WGS sequence"/>
</dbReference>
<evidence type="ECO:0000313" key="2">
    <source>
        <dbReference type="Proteomes" id="UP000257109"/>
    </source>
</evidence>
<proteinExistence type="predicted"/>
<evidence type="ECO:0000313" key="1">
    <source>
        <dbReference type="EMBL" id="RDY08544.1"/>
    </source>
</evidence>
<dbReference type="AlphaFoldDB" id="A0A371I0R5"/>
<comment type="caution">
    <text evidence="1">The sequence shown here is derived from an EMBL/GenBank/DDBJ whole genome shotgun (WGS) entry which is preliminary data.</text>
</comment>
<feature type="non-terminal residue" evidence="1">
    <location>
        <position position="1"/>
    </location>
</feature>
<keyword evidence="2" id="KW-1185">Reference proteome</keyword>
<accession>A0A371I0R5</accession>